<dbReference type="OrthoDB" id="9781413at2"/>
<keyword evidence="1 3" id="KW-0378">Hydrolase</keyword>
<dbReference type="NCBIfam" id="TIGR01484">
    <property type="entry name" value="HAD-SF-IIB"/>
    <property type="match status" value="1"/>
</dbReference>
<feature type="domain" description="Sucrose phosphatase-like" evidence="2">
    <location>
        <begin position="20"/>
        <end position="253"/>
    </location>
</feature>
<evidence type="ECO:0000313" key="4">
    <source>
        <dbReference type="Proteomes" id="UP000001887"/>
    </source>
</evidence>
<organism evidence="3 4">
    <name type="scientific">Pirellula staleyi (strain ATCC 27377 / DSM 6068 / ICPB 4128)</name>
    <name type="common">Pirella staleyi</name>
    <dbReference type="NCBI Taxonomy" id="530564"/>
    <lineage>
        <taxon>Bacteria</taxon>
        <taxon>Pseudomonadati</taxon>
        <taxon>Planctomycetota</taxon>
        <taxon>Planctomycetia</taxon>
        <taxon>Pirellulales</taxon>
        <taxon>Pirellulaceae</taxon>
        <taxon>Pirellula</taxon>
    </lineage>
</organism>
<dbReference type="SFLD" id="SFLDG01140">
    <property type="entry name" value="C2.B:_Phosphomannomutase_and_P"/>
    <property type="match status" value="1"/>
</dbReference>
<dbReference type="Pfam" id="PF05116">
    <property type="entry name" value="S6PP"/>
    <property type="match status" value="1"/>
</dbReference>
<dbReference type="InterPro" id="IPR023214">
    <property type="entry name" value="HAD_sf"/>
</dbReference>
<dbReference type="HOGENOM" id="CLU_030534_0_1_0"/>
<dbReference type="GO" id="GO:0016791">
    <property type="term" value="F:phosphatase activity"/>
    <property type="evidence" value="ECO:0007669"/>
    <property type="project" value="UniProtKB-ARBA"/>
</dbReference>
<dbReference type="KEGG" id="psl:Psta_2174"/>
<proteinExistence type="predicted"/>
<dbReference type="SFLD" id="SFLDG01141">
    <property type="entry name" value="C2.B.1:_Sucrose_Phosphatase_Li"/>
    <property type="match status" value="1"/>
</dbReference>
<dbReference type="Gene3D" id="3.90.1070.10">
    <property type="match status" value="1"/>
</dbReference>
<evidence type="ECO:0000256" key="1">
    <source>
        <dbReference type="ARBA" id="ARBA00022801"/>
    </source>
</evidence>
<evidence type="ECO:0000313" key="3">
    <source>
        <dbReference type="EMBL" id="ADB16846.1"/>
    </source>
</evidence>
<dbReference type="SUPFAM" id="SSF56784">
    <property type="entry name" value="HAD-like"/>
    <property type="match status" value="1"/>
</dbReference>
<name>D2R2K6_PIRSD</name>
<accession>D2R2K6</accession>
<dbReference type="InterPro" id="IPR006379">
    <property type="entry name" value="HAD-SF_hydro_IIB"/>
</dbReference>
<dbReference type="Gene3D" id="3.40.50.1000">
    <property type="entry name" value="HAD superfamily/HAD-like"/>
    <property type="match status" value="1"/>
</dbReference>
<dbReference type="Proteomes" id="UP000001887">
    <property type="component" value="Chromosome"/>
</dbReference>
<dbReference type="SFLD" id="SFLDS00003">
    <property type="entry name" value="Haloacid_Dehalogenase"/>
    <property type="match status" value="1"/>
</dbReference>
<dbReference type="PANTHER" id="PTHR46521:SF4">
    <property type="entry name" value="SUCROSE-PHOSPHATASE 2-RELATED"/>
    <property type="match status" value="1"/>
</dbReference>
<reference evidence="3 4" key="1">
    <citation type="journal article" date="2009" name="Stand. Genomic Sci.">
        <title>Complete genome sequence of Pirellula staleyi type strain (ATCC 27377).</title>
        <authorList>
            <person name="Clum A."/>
            <person name="Tindall B.J."/>
            <person name="Sikorski J."/>
            <person name="Ivanova N."/>
            <person name="Mavrommatis K."/>
            <person name="Lucas S."/>
            <person name="Glavina del Rio T."/>
            <person name="Nolan M."/>
            <person name="Chen F."/>
            <person name="Tice H."/>
            <person name="Pitluck S."/>
            <person name="Cheng J.F."/>
            <person name="Chertkov O."/>
            <person name="Brettin T."/>
            <person name="Han C."/>
            <person name="Detter J.C."/>
            <person name="Kuske C."/>
            <person name="Bruce D."/>
            <person name="Goodwin L."/>
            <person name="Ovchinikova G."/>
            <person name="Pati A."/>
            <person name="Mikhailova N."/>
            <person name="Chen A."/>
            <person name="Palaniappan K."/>
            <person name="Land M."/>
            <person name="Hauser L."/>
            <person name="Chang Y.J."/>
            <person name="Jeffries C.D."/>
            <person name="Chain P."/>
            <person name="Rohde M."/>
            <person name="Goker M."/>
            <person name="Bristow J."/>
            <person name="Eisen J.A."/>
            <person name="Markowitz V."/>
            <person name="Hugenholtz P."/>
            <person name="Kyrpides N.C."/>
            <person name="Klenk H.P."/>
            <person name="Lapidus A."/>
        </authorList>
    </citation>
    <scope>NUCLEOTIDE SEQUENCE [LARGE SCALE GENOMIC DNA]</scope>
    <source>
        <strain evidence="4">ATCC 27377 / DSM 6068 / ICPB 4128</strain>
    </source>
</reference>
<dbReference type="eggNOG" id="COG0561">
    <property type="taxonomic scope" value="Bacteria"/>
</dbReference>
<dbReference type="AlphaFoldDB" id="D2R2K6"/>
<sequence length="257" mass="28038">MSLAELPQTERSISPTNDRWLIVSDLDGTLLGDTASLEILRDWLASCRDKIDIAYASGRLEYSIRQAIDEYALPTPVATASGVGTEIHWYGASTRLPSWPQVGLGSWSATCIREILAELRSLVLQPELNQSAWKVSYYAHDLSAAELKSIEYLLTSHDLEVDLIYSSARDLDVLPRGIHKGSAAKLIAETMNVPPQRVIVCGDTGNDRAMFGQGFRGIVVGNAQPELAAVQCPATYHATAHYAAGVLEGISHWMSRA</sequence>
<dbReference type="InterPro" id="IPR051518">
    <property type="entry name" value="Sucrose_Phosphatase"/>
</dbReference>
<dbReference type="STRING" id="530564.Psta_2174"/>
<dbReference type="InterPro" id="IPR036412">
    <property type="entry name" value="HAD-like_sf"/>
</dbReference>
<evidence type="ECO:0000259" key="2">
    <source>
        <dbReference type="Pfam" id="PF05116"/>
    </source>
</evidence>
<gene>
    <name evidence="3" type="ordered locus">Psta_2174</name>
</gene>
<dbReference type="PANTHER" id="PTHR46521">
    <property type="entry name" value="SUCROSE-PHOSPHATASE 2-RELATED"/>
    <property type="match status" value="1"/>
</dbReference>
<dbReference type="EMBL" id="CP001848">
    <property type="protein sequence ID" value="ADB16846.1"/>
    <property type="molecule type" value="Genomic_DNA"/>
</dbReference>
<protein>
    <submittedName>
        <fullName evidence="3">HAD-superfamily hydrolase, subfamily IIB</fullName>
    </submittedName>
</protein>
<keyword evidence="4" id="KW-1185">Reference proteome</keyword>
<dbReference type="InterPro" id="IPR006380">
    <property type="entry name" value="SPP-like_dom"/>
</dbReference>